<organism evidence="1 2">
    <name type="scientific">Diabrotica balteata</name>
    <name type="common">Banded cucumber beetle</name>
    <dbReference type="NCBI Taxonomy" id="107213"/>
    <lineage>
        <taxon>Eukaryota</taxon>
        <taxon>Metazoa</taxon>
        <taxon>Ecdysozoa</taxon>
        <taxon>Arthropoda</taxon>
        <taxon>Hexapoda</taxon>
        <taxon>Insecta</taxon>
        <taxon>Pterygota</taxon>
        <taxon>Neoptera</taxon>
        <taxon>Endopterygota</taxon>
        <taxon>Coleoptera</taxon>
        <taxon>Polyphaga</taxon>
        <taxon>Cucujiformia</taxon>
        <taxon>Chrysomeloidea</taxon>
        <taxon>Chrysomelidae</taxon>
        <taxon>Galerucinae</taxon>
        <taxon>Diabroticina</taxon>
        <taxon>Diabroticites</taxon>
        <taxon>Diabrotica</taxon>
    </lineage>
</organism>
<dbReference type="AlphaFoldDB" id="A0A9N9XF94"/>
<evidence type="ECO:0000313" key="2">
    <source>
        <dbReference type="Proteomes" id="UP001153709"/>
    </source>
</evidence>
<protein>
    <submittedName>
        <fullName evidence="1">Uncharacterized protein</fullName>
    </submittedName>
</protein>
<accession>A0A9N9XF94</accession>
<reference evidence="1" key="1">
    <citation type="submission" date="2022-01" db="EMBL/GenBank/DDBJ databases">
        <authorList>
            <person name="King R."/>
        </authorList>
    </citation>
    <scope>NUCLEOTIDE SEQUENCE</scope>
</reference>
<keyword evidence="2" id="KW-1185">Reference proteome</keyword>
<sequence>MQYQEELTKLQNNESFKTLFNINEAMAWLCEETEIKYPNLTKCARKLLPPFLSSHLAEYRFSTETGTRFSTKEIG</sequence>
<dbReference type="OrthoDB" id="6819312at2759"/>
<name>A0A9N9XF94_DIABA</name>
<evidence type="ECO:0000313" key="1">
    <source>
        <dbReference type="EMBL" id="CAG9837138.1"/>
    </source>
</evidence>
<dbReference type="Proteomes" id="UP001153709">
    <property type="component" value="Chromosome 7"/>
</dbReference>
<dbReference type="EMBL" id="OU898282">
    <property type="protein sequence ID" value="CAG9837138.1"/>
    <property type="molecule type" value="Genomic_DNA"/>
</dbReference>
<gene>
    <name evidence="1" type="ORF">DIABBA_LOCUS10156</name>
</gene>
<proteinExistence type="predicted"/>